<feature type="domain" description="ABC transmembrane type-1" evidence="10">
    <location>
        <begin position="27"/>
        <end position="312"/>
    </location>
</feature>
<dbReference type="EMBL" id="MIJY01000015">
    <property type="protein sequence ID" value="OEG15396.1"/>
    <property type="molecule type" value="Genomic_DNA"/>
</dbReference>
<dbReference type="InterPro" id="IPR003439">
    <property type="entry name" value="ABC_transporter-like_ATP-bd"/>
</dbReference>
<gene>
    <name evidence="11" type="ORF">BCR25_18785</name>
</gene>
<dbReference type="GO" id="GO:0016887">
    <property type="term" value="F:ATP hydrolysis activity"/>
    <property type="evidence" value="ECO:0007669"/>
    <property type="project" value="InterPro"/>
</dbReference>
<protein>
    <submittedName>
        <fullName evidence="11">Sugar ABC transporter ATP-binding protein</fullName>
    </submittedName>
</protein>
<evidence type="ECO:0000313" key="11">
    <source>
        <dbReference type="EMBL" id="OEG15396.1"/>
    </source>
</evidence>
<reference evidence="12" key="1">
    <citation type="submission" date="2016-09" db="EMBL/GenBank/DDBJ databases">
        <authorList>
            <person name="Gulvik C.A."/>
        </authorList>
    </citation>
    <scope>NUCLEOTIDE SEQUENCE [LARGE SCALE GENOMIC DNA]</scope>
    <source>
        <strain evidence="12">LMG 8895</strain>
    </source>
</reference>
<dbReference type="InterPro" id="IPR011527">
    <property type="entry name" value="ABC1_TM_dom"/>
</dbReference>
<evidence type="ECO:0000256" key="2">
    <source>
        <dbReference type="ARBA" id="ARBA00022448"/>
    </source>
</evidence>
<dbReference type="PROSITE" id="PS50893">
    <property type="entry name" value="ABC_TRANSPORTER_2"/>
    <property type="match status" value="1"/>
</dbReference>
<dbReference type="PANTHER" id="PTHR43394">
    <property type="entry name" value="ATP-DEPENDENT PERMEASE MDL1, MITOCHONDRIAL"/>
    <property type="match status" value="1"/>
</dbReference>
<dbReference type="InterPro" id="IPR036640">
    <property type="entry name" value="ABC1_TM_sf"/>
</dbReference>
<dbReference type="InterPro" id="IPR003593">
    <property type="entry name" value="AAA+_ATPase"/>
</dbReference>
<dbReference type="FunFam" id="3.40.50.300:FF:000287">
    <property type="entry name" value="Multidrug ABC transporter ATP-binding protein"/>
    <property type="match status" value="1"/>
</dbReference>
<accession>A0A1E5GRT9</accession>
<proteinExistence type="predicted"/>
<keyword evidence="2" id="KW-0813">Transport</keyword>
<keyword evidence="5 11" id="KW-0067">ATP-binding</keyword>
<evidence type="ECO:0000313" key="12">
    <source>
        <dbReference type="Proteomes" id="UP000095094"/>
    </source>
</evidence>
<dbReference type="Proteomes" id="UP000095094">
    <property type="component" value="Unassembled WGS sequence"/>
</dbReference>
<dbReference type="Pfam" id="PF00664">
    <property type="entry name" value="ABC_membrane"/>
    <property type="match status" value="1"/>
</dbReference>
<evidence type="ECO:0000256" key="1">
    <source>
        <dbReference type="ARBA" id="ARBA00004651"/>
    </source>
</evidence>
<comment type="caution">
    <text evidence="11">The sequence shown here is derived from an EMBL/GenBank/DDBJ whole genome shotgun (WGS) entry which is preliminary data.</text>
</comment>
<evidence type="ECO:0000256" key="4">
    <source>
        <dbReference type="ARBA" id="ARBA00022741"/>
    </source>
</evidence>
<evidence type="ECO:0000256" key="6">
    <source>
        <dbReference type="ARBA" id="ARBA00022989"/>
    </source>
</evidence>
<evidence type="ECO:0000256" key="8">
    <source>
        <dbReference type="SAM" id="Phobius"/>
    </source>
</evidence>
<dbReference type="PROSITE" id="PS50929">
    <property type="entry name" value="ABC_TM1F"/>
    <property type="match status" value="1"/>
</dbReference>
<organism evidence="11 12">
    <name type="scientific">Enterococcus termitis</name>
    <dbReference type="NCBI Taxonomy" id="332950"/>
    <lineage>
        <taxon>Bacteria</taxon>
        <taxon>Bacillati</taxon>
        <taxon>Bacillota</taxon>
        <taxon>Bacilli</taxon>
        <taxon>Lactobacillales</taxon>
        <taxon>Enterococcaceae</taxon>
        <taxon>Enterococcus</taxon>
    </lineage>
</organism>
<dbReference type="SUPFAM" id="SSF52540">
    <property type="entry name" value="P-loop containing nucleoside triphosphate hydrolases"/>
    <property type="match status" value="1"/>
</dbReference>
<dbReference type="Gene3D" id="3.40.50.300">
    <property type="entry name" value="P-loop containing nucleotide triphosphate hydrolases"/>
    <property type="match status" value="1"/>
</dbReference>
<evidence type="ECO:0000259" key="10">
    <source>
        <dbReference type="PROSITE" id="PS50929"/>
    </source>
</evidence>
<name>A0A1E5GRT9_9ENTE</name>
<feature type="transmembrane region" description="Helical" evidence="8">
    <location>
        <begin position="67"/>
        <end position="85"/>
    </location>
</feature>
<dbReference type="GO" id="GO:0015421">
    <property type="term" value="F:ABC-type oligopeptide transporter activity"/>
    <property type="evidence" value="ECO:0007669"/>
    <property type="project" value="TreeGrafter"/>
</dbReference>
<keyword evidence="6 8" id="KW-1133">Transmembrane helix</keyword>
<comment type="subcellular location">
    <subcellularLocation>
        <location evidence="1">Cell membrane</location>
        <topology evidence="1">Multi-pass membrane protein</topology>
    </subcellularLocation>
</comment>
<dbReference type="GO" id="GO:0005524">
    <property type="term" value="F:ATP binding"/>
    <property type="evidence" value="ECO:0007669"/>
    <property type="project" value="UniProtKB-KW"/>
</dbReference>
<keyword evidence="3 8" id="KW-0812">Transmembrane</keyword>
<dbReference type="RefSeq" id="WP_069663450.1">
    <property type="nucleotide sequence ID" value="NZ_JBHUJJ010000001.1"/>
</dbReference>
<dbReference type="Gene3D" id="1.20.1560.10">
    <property type="entry name" value="ABC transporter type 1, transmembrane domain"/>
    <property type="match status" value="1"/>
</dbReference>
<feature type="transmembrane region" description="Helical" evidence="8">
    <location>
        <begin position="25"/>
        <end position="46"/>
    </location>
</feature>
<dbReference type="Pfam" id="PF00005">
    <property type="entry name" value="ABC_tran"/>
    <property type="match status" value="1"/>
</dbReference>
<sequence>MMTKKNASRSFNRFLPYLLRYPKEMTAAVILGIISGWTTVLMTYYMGKSIDTMIGKGEVDFRELLQLLSLLAGILVVTVLSQWLIQRLGNRVSYLSVAELRKDAFAHLNRLPLNYYDQNAHGNIVSRFTNDMDNISVACSAVFNQLFSGLSVVIIAFFFMLRLSLLLTAVVLISTPIIFLVNWLVATSSQKNFAAQQQIVGDISGFVSEMVGNQKIVKAFQQETVSQQRFEDLNQQLYVRGQKAQFSSSLTNPLSRFVDHLTYLSIGLVGGLLLLSGNQAVTVGVISSFTIYSSQFSKPFIELSGITTQIQTALAGLDRTFDIINQPEEKPDGEHALVLTDVSGEVVFDHVDFAYTPSNPLIQNFNLIAKPGETIAIVGKTGAGKSTLVNLLMRFYDVDKGSIVIDGHPITQITRDSLRKSFGMVLQDTWLFDSTIRDNLTYGNSDATDEEIEAAMKKAYIFDFVTRLPQGLDTLIGASGIKISEGQRQLMTIARTMISNPPMLILDEATSSVDTLTEKNIQDAFLQMMNGRTSFVIAHRLSTIKNADKILVMEQGSVVEIGSHDELIGKQDGYYHALYEAQFKNQL</sequence>
<dbReference type="SMART" id="SM00382">
    <property type="entry name" value="AAA"/>
    <property type="match status" value="1"/>
</dbReference>
<evidence type="ECO:0000256" key="3">
    <source>
        <dbReference type="ARBA" id="ARBA00022692"/>
    </source>
</evidence>
<dbReference type="InterPro" id="IPR027417">
    <property type="entry name" value="P-loop_NTPase"/>
</dbReference>
<dbReference type="OrthoDB" id="9770415at2"/>
<evidence type="ECO:0000256" key="7">
    <source>
        <dbReference type="ARBA" id="ARBA00023136"/>
    </source>
</evidence>
<dbReference type="CDD" id="cd18547">
    <property type="entry name" value="ABC_6TM_Tm288_like"/>
    <property type="match status" value="1"/>
</dbReference>
<keyword evidence="7 8" id="KW-0472">Membrane</keyword>
<feature type="domain" description="ABC transporter" evidence="9">
    <location>
        <begin position="346"/>
        <end position="580"/>
    </location>
</feature>
<feature type="transmembrane region" description="Helical" evidence="8">
    <location>
        <begin position="135"/>
        <end position="158"/>
    </location>
</feature>
<dbReference type="CDD" id="cd03254">
    <property type="entry name" value="ABCC_Glucan_exporter_like"/>
    <property type="match status" value="1"/>
</dbReference>
<evidence type="ECO:0000259" key="9">
    <source>
        <dbReference type="PROSITE" id="PS50893"/>
    </source>
</evidence>
<keyword evidence="4" id="KW-0547">Nucleotide-binding</keyword>
<dbReference type="SUPFAM" id="SSF90123">
    <property type="entry name" value="ABC transporter transmembrane region"/>
    <property type="match status" value="1"/>
</dbReference>
<feature type="transmembrane region" description="Helical" evidence="8">
    <location>
        <begin position="165"/>
        <end position="185"/>
    </location>
</feature>
<dbReference type="AlphaFoldDB" id="A0A1E5GRT9"/>
<dbReference type="InterPro" id="IPR039421">
    <property type="entry name" value="Type_1_exporter"/>
</dbReference>
<evidence type="ECO:0000256" key="5">
    <source>
        <dbReference type="ARBA" id="ARBA00022840"/>
    </source>
</evidence>
<dbReference type="PANTHER" id="PTHR43394:SF1">
    <property type="entry name" value="ATP-BINDING CASSETTE SUB-FAMILY B MEMBER 10, MITOCHONDRIAL"/>
    <property type="match status" value="1"/>
</dbReference>
<dbReference type="GO" id="GO:0005886">
    <property type="term" value="C:plasma membrane"/>
    <property type="evidence" value="ECO:0007669"/>
    <property type="project" value="UniProtKB-SubCell"/>
</dbReference>
<keyword evidence="12" id="KW-1185">Reference proteome</keyword>